<comment type="caution">
    <text evidence="1">The sequence shown here is derived from an EMBL/GenBank/DDBJ whole genome shotgun (WGS) entry which is preliminary data.</text>
</comment>
<evidence type="ECO:0000313" key="1">
    <source>
        <dbReference type="EMBL" id="KAJ9077913.1"/>
    </source>
</evidence>
<sequence>MGSKDLREEHSYQISVSASKLKVLQLNPKKVLGSGISQKSNLDNFHGTKLSSQQGEGWDIQPEVYRIPNPPHQNNRLYSSFLTPSTLASSNRVLATNSSCHLISEALYFPSAASWMALMNMVDLMMDLMGGTWLIKLLILDLSFSHPC</sequence>
<name>A0ACC2TTN4_9FUNG</name>
<organism evidence="1 2">
    <name type="scientific">Entomophthora muscae</name>
    <dbReference type="NCBI Taxonomy" id="34485"/>
    <lineage>
        <taxon>Eukaryota</taxon>
        <taxon>Fungi</taxon>
        <taxon>Fungi incertae sedis</taxon>
        <taxon>Zoopagomycota</taxon>
        <taxon>Entomophthoromycotina</taxon>
        <taxon>Entomophthoromycetes</taxon>
        <taxon>Entomophthorales</taxon>
        <taxon>Entomophthoraceae</taxon>
        <taxon>Entomophthora</taxon>
    </lineage>
</organism>
<evidence type="ECO:0000313" key="2">
    <source>
        <dbReference type="Proteomes" id="UP001165960"/>
    </source>
</evidence>
<accession>A0ACC2TTN4</accession>
<dbReference type="Proteomes" id="UP001165960">
    <property type="component" value="Unassembled WGS sequence"/>
</dbReference>
<protein>
    <submittedName>
        <fullName evidence="1">Uncharacterized protein</fullName>
    </submittedName>
</protein>
<proteinExistence type="predicted"/>
<dbReference type="EMBL" id="QTSX02002172">
    <property type="protein sequence ID" value="KAJ9077913.1"/>
    <property type="molecule type" value="Genomic_DNA"/>
</dbReference>
<reference evidence="1" key="1">
    <citation type="submission" date="2022-04" db="EMBL/GenBank/DDBJ databases">
        <title>Genome of the entomopathogenic fungus Entomophthora muscae.</title>
        <authorList>
            <person name="Elya C."/>
            <person name="Lovett B.R."/>
            <person name="Lee E."/>
            <person name="Macias A.M."/>
            <person name="Hajek A.E."/>
            <person name="De Bivort B.L."/>
            <person name="Kasson M.T."/>
            <person name="De Fine Licht H.H."/>
            <person name="Stajich J.E."/>
        </authorList>
    </citation>
    <scope>NUCLEOTIDE SEQUENCE</scope>
    <source>
        <strain evidence="1">Berkeley</strain>
    </source>
</reference>
<keyword evidence="2" id="KW-1185">Reference proteome</keyword>
<gene>
    <name evidence="1" type="ORF">DSO57_1012078</name>
</gene>